<organism evidence="1 2">
    <name type="scientific">Cavenderia fasciculata</name>
    <name type="common">Slime mold</name>
    <name type="synonym">Dictyostelium fasciculatum</name>
    <dbReference type="NCBI Taxonomy" id="261658"/>
    <lineage>
        <taxon>Eukaryota</taxon>
        <taxon>Amoebozoa</taxon>
        <taxon>Evosea</taxon>
        <taxon>Eumycetozoa</taxon>
        <taxon>Dictyostelia</taxon>
        <taxon>Acytosteliales</taxon>
        <taxon>Cavenderiaceae</taxon>
        <taxon>Cavenderia</taxon>
    </lineage>
</organism>
<dbReference type="OrthoDB" id="76098at2759"/>
<keyword evidence="2" id="KW-1185">Reference proteome</keyword>
<dbReference type="InterPro" id="IPR002110">
    <property type="entry name" value="Ankyrin_rpt"/>
</dbReference>
<dbReference type="InterPro" id="IPR052050">
    <property type="entry name" value="SecEffector_AnkRepeat"/>
</dbReference>
<protein>
    <recommendedName>
        <fullName evidence="3">Ankyrin repeat-containing protein</fullName>
    </recommendedName>
</protein>
<name>F4Q1D3_CACFS</name>
<dbReference type="InterPro" id="IPR036770">
    <property type="entry name" value="Ankyrin_rpt-contain_sf"/>
</dbReference>
<dbReference type="Pfam" id="PF13637">
    <property type="entry name" value="Ank_4"/>
    <property type="match status" value="1"/>
</dbReference>
<dbReference type="Proteomes" id="UP000007797">
    <property type="component" value="Unassembled WGS sequence"/>
</dbReference>
<dbReference type="Gene3D" id="1.25.40.20">
    <property type="entry name" value="Ankyrin repeat-containing domain"/>
    <property type="match status" value="2"/>
</dbReference>
<evidence type="ECO:0000313" key="2">
    <source>
        <dbReference type="Proteomes" id="UP000007797"/>
    </source>
</evidence>
<accession>F4Q1D3</accession>
<dbReference type="PANTHER" id="PTHR46586">
    <property type="entry name" value="ANKYRIN REPEAT-CONTAINING PROTEIN"/>
    <property type="match status" value="1"/>
</dbReference>
<dbReference type="EMBL" id="GL883018">
    <property type="protein sequence ID" value="EGG18634.1"/>
    <property type="molecule type" value="Genomic_DNA"/>
</dbReference>
<dbReference type="KEGG" id="dfa:DFA_04129"/>
<evidence type="ECO:0008006" key="3">
    <source>
        <dbReference type="Google" id="ProtNLM"/>
    </source>
</evidence>
<dbReference type="SUPFAM" id="SSF48403">
    <property type="entry name" value="Ankyrin repeat"/>
    <property type="match status" value="1"/>
</dbReference>
<dbReference type="GeneID" id="14870346"/>
<dbReference type="PANTHER" id="PTHR46586:SF3">
    <property type="entry name" value="ANKYRIN REPEAT-CONTAINING PROTEIN"/>
    <property type="match status" value="1"/>
</dbReference>
<reference evidence="2" key="1">
    <citation type="journal article" date="2011" name="Genome Res.">
        <title>Phylogeny-wide analysis of social amoeba genomes highlights ancient origins for complex intercellular communication.</title>
        <authorList>
            <person name="Heidel A.J."/>
            <person name="Lawal H.M."/>
            <person name="Felder M."/>
            <person name="Schilde C."/>
            <person name="Helps N.R."/>
            <person name="Tunggal B."/>
            <person name="Rivero F."/>
            <person name="John U."/>
            <person name="Schleicher M."/>
            <person name="Eichinger L."/>
            <person name="Platzer M."/>
            <person name="Noegel A.A."/>
            <person name="Schaap P."/>
            <person name="Gloeckner G."/>
        </authorList>
    </citation>
    <scope>NUCLEOTIDE SEQUENCE [LARGE SCALE GENOMIC DNA]</scope>
    <source>
        <strain evidence="2">SH3</strain>
    </source>
</reference>
<dbReference type="RefSeq" id="XP_004366538.1">
    <property type="nucleotide sequence ID" value="XM_004366481.1"/>
</dbReference>
<dbReference type="AlphaFoldDB" id="F4Q1D3"/>
<evidence type="ECO:0000313" key="1">
    <source>
        <dbReference type="EMBL" id="EGG18634.1"/>
    </source>
</evidence>
<gene>
    <name evidence="1" type="ORF">DFA_04129</name>
</gene>
<sequence length="400" mass="45382">MYFLSESRCGKDIIKLPHLEMISLRAMPWNFIKHYLPDKDKVLVKRRWYIISKYCCHPNATLSTLQHLLEWSPDYDPQDQFESVHRYLIYNVASKGHRDILEFLLKRYPNINIGSKINTITTTTVTPNQQDEIIDIASQHGYLSTVQLLSSIKGAKCSTRAMDKAAENGHLDIVRYLHHNRSEGCTVYAMNAASMNGHFEIVEWLNHNRTEGCPTKAMDHAKSLKIVKYLHRSGKTCTTKAMDNACDLDIVKFLDENRSEGCSEQAIVFACSSGNAELIMSLEQTCTTDGLGLDCAVELDRIDIIQYMFKEFASSWTIDAMQSVFDYAAEKNKLDIVKKECTSKAMDQAAFRGNLEVVKFLHFNRSEGCTTKAIDIASSTGHLDVIEGFSTLESYRGMHN</sequence>
<proteinExistence type="predicted"/>